<dbReference type="Proteomes" id="UP001500621">
    <property type="component" value="Unassembled WGS sequence"/>
</dbReference>
<accession>A0ABP8VZD4</accession>
<dbReference type="CDD" id="cd07101">
    <property type="entry name" value="ALDH_SSADH2_GabD2"/>
    <property type="match status" value="1"/>
</dbReference>
<keyword evidence="7" id="KW-1185">Reference proteome</keyword>
<protein>
    <submittedName>
        <fullName evidence="6">Succinic semialdehyde dehydrogenase</fullName>
    </submittedName>
</protein>
<dbReference type="PANTHER" id="PTHR11699">
    <property type="entry name" value="ALDEHYDE DEHYDROGENASE-RELATED"/>
    <property type="match status" value="1"/>
</dbReference>
<evidence type="ECO:0000256" key="1">
    <source>
        <dbReference type="ARBA" id="ARBA00023002"/>
    </source>
</evidence>
<evidence type="ECO:0000256" key="4">
    <source>
        <dbReference type="SAM" id="MobiDB-lite"/>
    </source>
</evidence>
<dbReference type="SUPFAM" id="SSF53720">
    <property type="entry name" value="ALDH-like"/>
    <property type="match status" value="1"/>
</dbReference>
<evidence type="ECO:0000256" key="2">
    <source>
        <dbReference type="PROSITE-ProRule" id="PRU10007"/>
    </source>
</evidence>
<gene>
    <name evidence="6" type="ORF">GCM10023226_10530</name>
</gene>
<organism evidence="6 7">
    <name type="scientific">Nocardioides nanhaiensis</name>
    <dbReference type="NCBI Taxonomy" id="1476871"/>
    <lineage>
        <taxon>Bacteria</taxon>
        <taxon>Bacillati</taxon>
        <taxon>Actinomycetota</taxon>
        <taxon>Actinomycetes</taxon>
        <taxon>Propionibacteriales</taxon>
        <taxon>Nocardioidaceae</taxon>
        <taxon>Nocardioides</taxon>
    </lineage>
</organism>
<feature type="active site" evidence="2">
    <location>
        <position position="277"/>
    </location>
</feature>
<feature type="region of interest" description="Disordered" evidence="4">
    <location>
        <begin position="1"/>
        <end position="30"/>
    </location>
</feature>
<evidence type="ECO:0000313" key="7">
    <source>
        <dbReference type="Proteomes" id="UP001500621"/>
    </source>
</evidence>
<name>A0ABP8VZD4_9ACTN</name>
<comment type="similarity">
    <text evidence="3">Belongs to the aldehyde dehydrogenase family.</text>
</comment>
<dbReference type="Pfam" id="PF00171">
    <property type="entry name" value="Aldedh"/>
    <property type="match status" value="1"/>
</dbReference>
<keyword evidence="1 3" id="KW-0560">Oxidoreductase</keyword>
<dbReference type="InterPro" id="IPR016163">
    <property type="entry name" value="Ald_DH_C"/>
</dbReference>
<sequence length="540" mass="58270">MSAPNPVPAGGPAVDGPHDPEHDPRASYGLEPDYVEGLTRRLVATTGRTAPLESPLNGAPLAHVPQSDAGDVAEAFKQARRAQAAWARTSLEERSAILMRLHDLVLERQEEILDLIVWESGKARKHAFDEVFHVALTARYYARTAHQHLDTERKLGIIPGLTRVEVNHVPKGVVGIIAPWNYPFTLALCDGLPALLAGNAVVTKPDSQTMLTALLGARLLDEAGFPADLWKVVAGPGSEIGTAIIDRADYVCFTGSTATGKHVARQCADRLIGCSLELGGKNPFLVLRDADVERAAEGAVRASFSNAGQLCVATERFFVADQVYDRFVERFVARTQAMTLGATHDWDNDMGTLISQAQLDTVTAHVQDAVGKGARVLAGGKARPDLGPYFFEPTILEGVTPEMTCFGTETFGPVVSLYRFHDEADAVARANDGEYGLNASIYSQDGPRARMLARHVKCGTVNINEAFAATFASVDSPMGGMRESGAGRRQGTEGIRRYTESQSVATQRLMRFSPVLGMSDETFAKVMTANARLMKKLGRA</sequence>
<dbReference type="InterPro" id="IPR015590">
    <property type="entry name" value="Aldehyde_DH_dom"/>
</dbReference>
<dbReference type="RefSeq" id="WP_345263353.1">
    <property type="nucleotide sequence ID" value="NZ_BAABIM010000001.1"/>
</dbReference>
<dbReference type="InterPro" id="IPR029510">
    <property type="entry name" value="Ald_DH_CS_GLU"/>
</dbReference>
<evidence type="ECO:0000256" key="3">
    <source>
        <dbReference type="RuleBase" id="RU003345"/>
    </source>
</evidence>
<feature type="compositionally biased region" description="Basic and acidic residues" evidence="4">
    <location>
        <begin position="490"/>
        <end position="499"/>
    </location>
</feature>
<proteinExistence type="inferred from homology"/>
<dbReference type="Gene3D" id="3.40.309.10">
    <property type="entry name" value="Aldehyde Dehydrogenase, Chain A, domain 2"/>
    <property type="match status" value="1"/>
</dbReference>
<dbReference type="PROSITE" id="PS00687">
    <property type="entry name" value="ALDEHYDE_DEHYDR_GLU"/>
    <property type="match status" value="1"/>
</dbReference>
<feature type="domain" description="Aldehyde dehydrogenase" evidence="5">
    <location>
        <begin position="46"/>
        <end position="504"/>
    </location>
</feature>
<dbReference type="InterPro" id="IPR016161">
    <property type="entry name" value="Ald_DH/histidinol_DH"/>
</dbReference>
<feature type="compositionally biased region" description="Basic and acidic residues" evidence="4">
    <location>
        <begin position="16"/>
        <end position="25"/>
    </location>
</feature>
<evidence type="ECO:0000313" key="6">
    <source>
        <dbReference type="EMBL" id="GAA4675274.1"/>
    </source>
</evidence>
<dbReference type="EMBL" id="BAABIM010000001">
    <property type="protein sequence ID" value="GAA4675274.1"/>
    <property type="molecule type" value="Genomic_DNA"/>
</dbReference>
<comment type="caution">
    <text evidence="6">The sequence shown here is derived from an EMBL/GenBank/DDBJ whole genome shotgun (WGS) entry which is preliminary data.</text>
</comment>
<dbReference type="NCBIfam" id="NF006916">
    <property type="entry name" value="PRK09407.1"/>
    <property type="match status" value="1"/>
</dbReference>
<evidence type="ECO:0000259" key="5">
    <source>
        <dbReference type="Pfam" id="PF00171"/>
    </source>
</evidence>
<dbReference type="Gene3D" id="3.40.605.10">
    <property type="entry name" value="Aldehyde Dehydrogenase, Chain A, domain 1"/>
    <property type="match status" value="1"/>
</dbReference>
<feature type="region of interest" description="Disordered" evidence="4">
    <location>
        <begin position="478"/>
        <end position="500"/>
    </location>
</feature>
<reference evidence="7" key="1">
    <citation type="journal article" date="2019" name="Int. J. Syst. Evol. Microbiol.">
        <title>The Global Catalogue of Microorganisms (GCM) 10K type strain sequencing project: providing services to taxonomists for standard genome sequencing and annotation.</title>
        <authorList>
            <consortium name="The Broad Institute Genomics Platform"/>
            <consortium name="The Broad Institute Genome Sequencing Center for Infectious Disease"/>
            <person name="Wu L."/>
            <person name="Ma J."/>
        </authorList>
    </citation>
    <scope>NUCLEOTIDE SEQUENCE [LARGE SCALE GENOMIC DNA]</scope>
    <source>
        <strain evidence="7">JCM 18127</strain>
    </source>
</reference>
<dbReference type="InterPro" id="IPR016162">
    <property type="entry name" value="Ald_DH_N"/>
</dbReference>